<keyword evidence="3 5" id="KW-0106">Calcium</keyword>
<dbReference type="InterPro" id="IPR020894">
    <property type="entry name" value="Cadherin_CS"/>
</dbReference>
<dbReference type="InterPro" id="IPR015919">
    <property type="entry name" value="Cadherin-like_sf"/>
</dbReference>
<dbReference type="GO" id="GO:0008013">
    <property type="term" value="F:beta-catenin binding"/>
    <property type="evidence" value="ECO:0007669"/>
    <property type="project" value="TreeGrafter"/>
</dbReference>
<dbReference type="GO" id="GO:0016477">
    <property type="term" value="P:cell migration"/>
    <property type="evidence" value="ECO:0007669"/>
    <property type="project" value="TreeGrafter"/>
</dbReference>
<dbReference type="Proteomes" id="UP000230423">
    <property type="component" value="Unassembled WGS sequence"/>
</dbReference>
<evidence type="ECO:0000256" key="5">
    <source>
        <dbReference type="PROSITE-ProRule" id="PRU00043"/>
    </source>
</evidence>
<dbReference type="AlphaFoldDB" id="A0A2G9TWB6"/>
<reference evidence="7 8" key="1">
    <citation type="submission" date="2015-09" db="EMBL/GenBank/DDBJ databases">
        <title>Draft genome of the parasitic nematode Teladorsagia circumcincta isolate WARC Sus (inbred).</title>
        <authorList>
            <person name="Mitreva M."/>
        </authorList>
    </citation>
    <scope>NUCLEOTIDE SEQUENCE [LARGE SCALE GENOMIC DNA]</scope>
    <source>
        <strain evidence="7 8">S</strain>
    </source>
</reference>
<dbReference type="PRINTS" id="PR00205">
    <property type="entry name" value="CADHERIN"/>
</dbReference>
<protein>
    <recommendedName>
        <fullName evidence="6">Cadherin domain-containing protein</fullName>
    </recommendedName>
</protein>
<evidence type="ECO:0000256" key="1">
    <source>
        <dbReference type="ARBA" id="ARBA00004370"/>
    </source>
</evidence>
<accession>A0A2G9TWB6</accession>
<gene>
    <name evidence="7" type="ORF">TELCIR_16136</name>
</gene>
<comment type="subcellular location">
    <subcellularLocation>
        <location evidence="1">Membrane</location>
    </subcellularLocation>
</comment>
<organism evidence="7 8">
    <name type="scientific">Teladorsagia circumcincta</name>
    <name type="common">Brown stomach worm</name>
    <name type="synonym">Ostertagia circumcincta</name>
    <dbReference type="NCBI Taxonomy" id="45464"/>
    <lineage>
        <taxon>Eukaryota</taxon>
        <taxon>Metazoa</taxon>
        <taxon>Ecdysozoa</taxon>
        <taxon>Nematoda</taxon>
        <taxon>Chromadorea</taxon>
        <taxon>Rhabditida</taxon>
        <taxon>Rhabditina</taxon>
        <taxon>Rhabditomorpha</taxon>
        <taxon>Strongyloidea</taxon>
        <taxon>Trichostrongylidae</taxon>
        <taxon>Teladorsagia</taxon>
    </lineage>
</organism>
<dbReference type="SMART" id="SM00112">
    <property type="entry name" value="CA"/>
    <property type="match status" value="1"/>
</dbReference>
<dbReference type="InterPro" id="IPR039808">
    <property type="entry name" value="Cadherin"/>
</dbReference>
<name>A0A2G9TWB6_TELCI</name>
<dbReference type="PANTHER" id="PTHR24027">
    <property type="entry name" value="CADHERIN-23"/>
    <property type="match status" value="1"/>
</dbReference>
<dbReference type="PANTHER" id="PTHR24027:SF438">
    <property type="entry name" value="CADHERIN 23"/>
    <property type="match status" value="1"/>
</dbReference>
<evidence type="ECO:0000313" key="8">
    <source>
        <dbReference type="Proteomes" id="UP000230423"/>
    </source>
</evidence>
<dbReference type="GO" id="GO:0045296">
    <property type="term" value="F:cadherin binding"/>
    <property type="evidence" value="ECO:0007669"/>
    <property type="project" value="TreeGrafter"/>
</dbReference>
<dbReference type="EMBL" id="KZ352263">
    <property type="protein sequence ID" value="PIO62316.1"/>
    <property type="molecule type" value="Genomic_DNA"/>
</dbReference>
<evidence type="ECO:0000256" key="4">
    <source>
        <dbReference type="ARBA" id="ARBA00023136"/>
    </source>
</evidence>
<evidence type="ECO:0000256" key="3">
    <source>
        <dbReference type="ARBA" id="ARBA00022837"/>
    </source>
</evidence>
<proteinExistence type="predicted"/>
<dbReference type="InterPro" id="IPR002126">
    <property type="entry name" value="Cadherin-like_dom"/>
</dbReference>
<evidence type="ECO:0000256" key="2">
    <source>
        <dbReference type="ARBA" id="ARBA00022737"/>
    </source>
</evidence>
<dbReference type="GO" id="GO:0007156">
    <property type="term" value="P:homophilic cell adhesion via plasma membrane adhesion molecules"/>
    <property type="evidence" value="ECO:0007669"/>
    <property type="project" value="InterPro"/>
</dbReference>
<dbReference type="GO" id="GO:0016342">
    <property type="term" value="C:catenin complex"/>
    <property type="evidence" value="ECO:0007669"/>
    <property type="project" value="TreeGrafter"/>
</dbReference>
<evidence type="ECO:0000313" key="7">
    <source>
        <dbReference type="EMBL" id="PIO62316.1"/>
    </source>
</evidence>
<dbReference type="PROSITE" id="PS50268">
    <property type="entry name" value="CADHERIN_2"/>
    <property type="match status" value="1"/>
</dbReference>
<dbReference type="Gene3D" id="2.60.40.60">
    <property type="entry name" value="Cadherins"/>
    <property type="match status" value="2"/>
</dbReference>
<sequence length="116" mass="12601">MDVRATDYDDPTTDNARLAYSIVLNKEIDGLPVFRIDPGSGKIFAMTDTDSLFVPFPIFDPVLLLGAANVTIKVLDKNDNAPMFERTQYDAKVMETAPVGSAVISVSATDPDDEAM</sequence>
<keyword evidence="4" id="KW-0472">Membrane</keyword>
<keyword evidence="2" id="KW-0677">Repeat</keyword>
<dbReference type="PROSITE" id="PS00232">
    <property type="entry name" value="CADHERIN_1"/>
    <property type="match status" value="1"/>
</dbReference>
<dbReference type="OrthoDB" id="5867044at2759"/>
<dbReference type="GO" id="GO:0005509">
    <property type="term" value="F:calcium ion binding"/>
    <property type="evidence" value="ECO:0007669"/>
    <property type="project" value="UniProtKB-UniRule"/>
</dbReference>
<dbReference type="SUPFAM" id="SSF49313">
    <property type="entry name" value="Cadherin-like"/>
    <property type="match status" value="2"/>
</dbReference>
<keyword evidence="8" id="KW-1185">Reference proteome</keyword>
<feature type="domain" description="Cadherin" evidence="6">
    <location>
        <begin position="3"/>
        <end position="84"/>
    </location>
</feature>
<dbReference type="CDD" id="cd11304">
    <property type="entry name" value="Cadherin_repeat"/>
    <property type="match status" value="1"/>
</dbReference>
<evidence type="ECO:0000259" key="6">
    <source>
        <dbReference type="PROSITE" id="PS50268"/>
    </source>
</evidence>